<reference evidence="2 3" key="1">
    <citation type="submission" date="2023-04" db="EMBL/GenBank/DDBJ databases">
        <authorList>
            <person name="Hsu D."/>
        </authorList>
    </citation>
    <scope>NUCLEOTIDE SEQUENCE [LARGE SCALE GENOMIC DNA]</scope>
    <source>
        <strain evidence="2 3">MK1</strain>
    </source>
</reference>
<name>A0AAU0UR45_9FIRM</name>
<dbReference type="InterPro" id="IPR043519">
    <property type="entry name" value="NT_sf"/>
</dbReference>
<dbReference type="Pfam" id="PF18765">
    <property type="entry name" value="Polbeta"/>
    <property type="match status" value="1"/>
</dbReference>
<dbReference type="AlphaFoldDB" id="A0AAU0UR45"/>
<dbReference type="SUPFAM" id="SSF81301">
    <property type="entry name" value="Nucleotidyltransferase"/>
    <property type="match status" value="1"/>
</dbReference>
<organism evidence="2 3">
    <name type="scientific">Metallumcola ferriviriculae</name>
    <dbReference type="NCBI Taxonomy" id="3039180"/>
    <lineage>
        <taxon>Bacteria</taxon>
        <taxon>Bacillati</taxon>
        <taxon>Bacillota</taxon>
        <taxon>Clostridia</taxon>
        <taxon>Neomoorellales</taxon>
        <taxon>Desulfitibacteraceae</taxon>
        <taxon>Metallumcola</taxon>
    </lineage>
</organism>
<dbReference type="PANTHER" id="PTHR43852">
    <property type="entry name" value="NUCLEOTIDYLTRANSFERASE"/>
    <property type="match status" value="1"/>
</dbReference>
<evidence type="ECO:0000313" key="2">
    <source>
        <dbReference type="EMBL" id="WRO22696.1"/>
    </source>
</evidence>
<feature type="domain" description="Polymerase beta nucleotidyltransferase" evidence="1">
    <location>
        <begin position="11"/>
        <end position="98"/>
    </location>
</feature>
<gene>
    <name evidence="2" type="ORF">MFMK1_002534</name>
</gene>
<dbReference type="EMBL" id="CP121694">
    <property type="protein sequence ID" value="WRO22696.1"/>
    <property type="molecule type" value="Genomic_DNA"/>
</dbReference>
<dbReference type="CDD" id="cd05403">
    <property type="entry name" value="NT_KNTase_like"/>
    <property type="match status" value="1"/>
</dbReference>
<sequence length="101" mass="11468">MRFGLEDKIIKKINSVLSRYKTVHKAMIFGSRAKGDFKYNSDIDIAVYTNGESVTGLLHELDEAAGIYKTDLIIMEQLNNEKLRQKIERDGIEIYGKQGDG</sequence>
<dbReference type="Gene3D" id="3.30.460.10">
    <property type="entry name" value="Beta Polymerase, domain 2"/>
    <property type="match status" value="1"/>
</dbReference>
<evidence type="ECO:0000313" key="3">
    <source>
        <dbReference type="Proteomes" id="UP001329915"/>
    </source>
</evidence>
<dbReference type="Proteomes" id="UP001329915">
    <property type="component" value="Chromosome"/>
</dbReference>
<accession>A0AAU0UR45</accession>
<keyword evidence="3" id="KW-1185">Reference proteome</keyword>
<proteinExistence type="predicted"/>
<dbReference type="InterPro" id="IPR052930">
    <property type="entry name" value="TA_antitoxin_MntA"/>
</dbReference>
<dbReference type="RefSeq" id="WP_366922101.1">
    <property type="nucleotide sequence ID" value="NZ_CP121694.1"/>
</dbReference>
<dbReference type="KEGG" id="dbc:MFMK1_002534"/>
<protein>
    <submittedName>
        <fullName evidence="2">Nucleotidyltransferase domain-containing protein</fullName>
    </submittedName>
</protein>
<dbReference type="InterPro" id="IPR041633">
    <property type="entry name" value="Polbeta"/>
</dbReference>
<dbReference type="PANTHER" id="PTHR43852:SF3">
    <property type="entry name" value="NUCLEOTIDYLTRANSFERASE"/>
    <property type="match status" value="1"/>
</dbReference>
<evidence type="ECO:0000259" key="1">
    <source>
        <dbReference type="Pfam" id="PF18765"/>
    </source>
</evidence>